<keyword evidence="5" id="KW-0378">Hydrolase</keyword>
<protein>
    <recommendedName>
        <fullName evidence="11">Probable deoxycytidylate deaminase</fullName>
        <ecNumber evidence="8">3.5.4.12</ecNumber>
    </recommendedName>
    <alternativeName>
        <fullName evidence="9">dCMP deaminase</fullName>
    </alternativeName>
</protein>
<dbReference type="Gene3D" id="3.40.140.10">
    <property type="entry name" value="Cytidine Deaminase, domain 2"/>
    <property type="match status" value="1"/>
</dbReference>
<evidence type="ECO:0000313" key="14">
    <source>
        <dbReference type="Proteomes" id="UP000515146"/>
    </source>
</evidence>
<evidence type="ECO:0000256" key="10">
    <source>
        <dbReference type="ARBA" id="ARBA00052978"/>
    </source>
</evidence>
<keyword evidence="6" id="KW-0862">Zinc</keyword>
<evidence type="ECO:0000256" key="8">
    <source>
        <dbReference type="ARBA" id="ARBA00038938"/>
    </source>
</evidence>
<dbReference type="InterPro" id="IPR015517">
    <property type="entry name" value="dCMP_deaminase-rel"/>
</dbReference>
<dbReference type="InterPro" id="IPR002125">
    <property type="entry name" value="CMP_dCMP_dom"/>
</dbReference>
<feature type="domain" description="CMP/dCMP-type deaminase" evidence="13">
    <location>
        <begin position="63"/>
        <end position="201"/>
    </location>
</feature>
<dbReference type="KEGG" id="dpte:113791128"/>
<dbReference type="OMA" id="HCEEVGC"/>
<dbReference type="FunCoup" id="A0A6P6XUY4">
    <property type="interactions" value="597"/>
</dbReference>
<gene>
    <name evidence="15" type="primary">LOC113791128</name>
</gene>
<name>A0A6P6XUY4_DERPT</name>
<evidence type="ECO:0000256" key="3">
    <source>
        <dbReference type="ARBA" id="ARBA00022723"/>
    </source>
</evidence>
<sequence>MGKETIINSKSSNHEINDDNNQSSLINKSSIDYEQNSDQSSSLLTNLLPIPPVSTGKRNDYLIWWDYFMSIAYIVSLRSKDPNTRVGACIVNDENRIVGLGYNGMPNNCSDDELPWFRTNDDPMQIKYLYVCHAEMNAILNKNSYDCKNCSIFVLLFPCNDCAKMIIQAGIKRIVYLSDRYSNDIKFKASRKLLVMAGIELIKYQPKQRQILIDFDRFIDK</sequence>
<comment type="catalytic activity">
    <reaction evidence="10">
        <text>dCMP + H2O + H(+) = dUMP + NH4(+)</text>
        <dbReference type="Rhea" id="RHEA:22924"/>
        <dbReference type="ChEBI" id="CHEBI:15377"/>
        <dbReference type="ChEBI" id="CHEBI:15378"/>
        <dbReference type="ChEBI" id="CHEBI:28938"/>
        <dbReference type="ChEBI" id="CHEBI:57566"/>
        <dbReference type="ChEBI" id="CHEBI:246422"/>
        <dbReference type="EC" id="3.5.4.12"/>
    </reaction>
</comment>
<dbReference type="GO" id="GO:0004132">
    <property type="term" value="F:dCMP deaminase activity"/>
    <property type="evidence" value="ECO:0007669"/>
    <property type="project" value="UniProtKB-EC"/>
</dbReference>
<dbReference type="SUPFAM" id="SSF53927">
    <property type="entry name" value="Cytidine deaminase-like"/>
    <property type="match status" value="1"/>
</dbReference>
<dbReference type="OrthoDB" id="6710946at2759"/>
<comment type="function">
    <text evidence="7">Supplies the nucleotide substrate for thymidylate synthetase.</text>
</comment>
<evidence type="ECO:0000256" key="6">
    <source>
        <dbReference type="ARBA" id="ARBA00022833"/>
    </source>
</evidence>
<keyword evidence="4" id="KW-0545">Nucleotide biosynthesis</keyword>
<dbReference type="PROSITE" id="PS51747">
    <property type="entry name" value="CYT_DCMP_DEAMINASES_2"/>
    <property type="match status" value="1"/>
</dbReference>
<dbReference type="InterPro" id="IPR035105">
    <property type="entry name" value="Deoxycytidylate_deaminase_dom"/>
</dbReference>
<comment type="cofactor">
    <cofactor evidence="1">
        <name>Zn(2+)</name>
        <dbReference type="ChEBI" id="CHEBI:29105"/>
    </cofactor>
</comment>
<dbReference type="AlphaFoldDB" id="A0A6P6XUY4"/>
<accession>A0A6P6XUY4</accession>
<dbReference type="InterPro" id="IPR016192">
    <property type="entry name" value="APOBEC/CMP_deaminase_Zn-bd"/>
</dbReference>
<dbReference type="PANTHER" id="PTHR11086:SF18">
    <property type="entry name" value="DEOXYCYTIDYLATE DEAMINASE"/>
    <property type="match status" value="1"/>
</dbReference>
<dbReference type="CDD" id="cd01286">
    <property type="entry name" value="deoxycytidylate_deaminase"/>
    <property type="match status" value="1"/>
</dbReference>
<comment type="similarity">
    <text evidence="2">Belongs to the cytidine and deoxycytidylate deaminase family.</text>
</comment>
<evidence type="ECO:0000256" key="11">
    <source>
        <dbReference type="ARBA" id="ARBA00071625"/>
    </source>
</evidence>
<feature type="region of interest" description="Disordered" evidence="12">
    <location>
        <begin position="1"/>
        <end position="23"/>
    </location>
</feature>
<dbReference type="GO" id="GO:0009165">
    <property type="term" value="P:nucleotide biosynthetic process"/>
    <property type="evidence" value="ECO:0007669"/>
    <property type="project" value="UniProtKB-KW"/>
</dbReference>
<dbReference type="Proteomes" id="UP000515146">
    <property type="component" value="Unplaced"/>
</dbReference>
<keyword evidence="3" id="KW-0479">Metal-binding</keyword>
<dbReference type="PROSITE" id="PS00903">
    <property type="entry name" value="CYT_DCMP_DEAMINASES_1"/>
    <property type="match status" value="1"/>
</dbReference>
<dbReference type="GO" id="GO:0005737">
    <property type="term" value="C:cytoplasm"/>
    <property type="evidence" value="ECO:0007669"/>
    <property type="project" value="TreeGrafter"/>
</dbReference>
<dbReference type="InterPro" id="IPR016193">
    <property type="entry name" value="Cytidine_deaminase-like"/>
</dbReference>
<dbReference type="FunFam" id="3.40.140.10:FF:000021">
    <property type="entry name" value="Deoxycytidylate deaminase"/>
    <property type="match status" value="1"/>
</dbReference>
<evidence type="ECO:0000259" key="13">
    <source>
        <dbReference type="PROSITE" id="PS51747"/>
    </source>
</evidence>
<dbReference type="InParanoid" id="A0A6P6XUY4"/>
<evidence type="ECO:0000256" key="9">
    <source>
        <dbReference type="ARBA" id="ARBA00041763"/>
    </source>
</evidence>
<keyword evidence="14" id="KW-1185">Reference proteome</keyword>
<evidence type="ECO:0000256" key="5">
    <source>
        <dbReference type="ARBA" id="ARBA00022801"/>
    </source>
</evidence>
<dbReference type="GO" id="GO:0008270">
    <property type="term" value="F:zinc ion binding"/>
    <property type="evidence" value="ECO:0007669"/>
    <property type="project" value="InterPro"/>
</dbReference>
<feature type="compositionally biased region" description="Polar residues" evidence="12">
    <location>
        <begin position="1"/>
        <end position="11"/>
    </location>
</feature>
<evidence type="ECO:0000256" key="7">
    <source>
        <dbReference type="ARBA" id="ARBA00037036"/>
    </source>
</evidence>
<evidence type="ECO:0000256" key="12">
    <source>
        <dbReference type="SAM" id="MobiDB-lite"/>
    </source>
</evidence>
<organism evidence="14 15">
    <name type="scientific">Dermatophagoides pteronyssinus</name>
    <name type="common">European house dust mite</name>
    <dbReference type="NCBI Taxonomy" id="6956"/>
    <lineage>
        <taxon>Eukaryota</taxon>
        <taxon>Metazoa</taxon>
        <taxon>Ecdysozoa</taxon>
        <taxon>Arthropoda</taxon>
        <taxon>Chelicerata</taxon>
        <taxon>Arachnida</taxon>
        <taxon>Acari</taxon>
        <taxon>Acariformes</taxon>
        <taxon>Sarcoptiformes</taxon>
        <taxon>Astigmata</taxon>
        <taxon>Psoroptidia</taxon>
        <taxon>Analgoidea</taxon>
        <taxon>Pyroglyphidae</taxon>
        <taxon>Dermatophagoidinae</taxon>
        <taxon>Dermatophagoides</taxon>
    </lineage>
</organism>
<dbReference type="PANTHER" id="PTHR11086">
    <property type="entry name" value="DEOXYCYTIDYLATE DEAMINASE-RELATED"/>
    <property type="match status" value="1"/>
</dbReference>
<dbReference type="Pfam" id="PF00383">
    <property type="entry name" value="dCMP_cyt_deam_1"/>
    <property type="match status" value="1"/>
</dbReference>
<dbReference type="RefSeq" id="XP_027196661.1">
    <property type="nucleotide sequence ID" value="XM_027340860.1"/>
</dbReference>
<evidence type="ECO:0000313" key="15">
    <source>
        <dbReference type="RefSeq" id="XP_027196661.1"/>
    </source>
</evidence>
<evidence type="ECO:0000256" key="1">
    <source>
        <dbReference type="ARBA" id="ARBA00001947"/>
    </source>
</evidence>
<evidence type="ECO:0000256" key="4">
    <source>
        <dbReference type="ARBA" id="ARBA00022727"/>
    </source>
</evidence>
<evidence type="ECO:0000256" key="2">
    <source>
        <dbReference type="ARBA" id="ARBA00006576"/>
    </source>
</evidence>
<dbReference type="EC" id="3.5.4.12" evidence="8"/>
<reference evidence="15" key="1">
    <citation type="submission" date="2025-08" db="UniProtKB">
        <authorList>
            <consortium name="RefSeq"/>
        </authorList>
    </citation>
    <scope>IDENTIFICATION</scope>
    <source>
        <strain evidence="15">Airmid</strain>
    </source>
</reference>
<proteinExistence type="inferred from homology"/>